<reference evidence="3 4" key="1">
    <citation type="submission" date="2012-10" db="EMBL/GenBank/DDBJ databases">
        <authorList>
            <person name="Zafar N."/>
            <person name="Inman J."/>
            <person name="Hall N."/>
            <person name="Lorenzi H."/>
            <person name="Caler E."/>
        </authorList>
    </citation>
    <scope>NUCLEOTIDE SEQUENCE [LARGE SCALE GENOMIC DNA]</scope>
    <source>
        <strain evidence="3 4">IP1</strain>
    </source>
</reference>
<proteinExistence type="predicted"/>
<keyword evidence="1" id="KW-0175">Coiled coil</keyword>
<keyword evidence="2" id="KW-0472">Membrane</keyword>
<evidence type="ECO:0000313" key="4">
    <source>
        <dbReference type="Proteomes" id="UP000014680"/>
    </source>
</evidence>
<dbReference type="OrthoDB" id="27796at2759"/>
<dbReference type="EMBL" id="KB207015">
    <property type="protein sequence ID" value="ELP86147.1"/>
    <property type="molecule type" value="Genomic_DNA"/>
</dbReference>
<dbReference type="GeneID" id="14885069"/>
<evidence type="ECO:0000256" key="1">
    <source>
        <dbReference type="SAM" id="Coils"/>
    </source>
</evidence>
<feature type="transmembrane region" description="Helical" evidence="2">
    <location>
        <begin position="125"/>
        <end position="149"/>
    </location>
</feature>
<keyword evidence="4" id="KW-1185">Reference proteome</keyword>
<dbReference type="KEGG" id="eiv:EIN_328040"/>
<name>A0A0A1TXP5_ENTIV</name>
<organism evidence="3 4">
    <name type="scientific">Entamoeba invadens IP1</name>
    <dbReference type="NCBI Taxonomy" id="370355"/>
    <lineage>
        <taxon>Eukaryota</taxon>
        <taxon>Amoebozoa</taxon>
        <taxon>Evosea</taxon>
        <taxon>Archamoebae</taxon>
        <taxon>Mastigamoebida</taxon>
        <taxon>Entamoebidae</taxon>
        <taxon>Entamoeba</taxon>
    </lineage>
</organism>
<keyword evidence="2" id="KW-0812">Transmembrane</keyword>
<dbReference type="OMA" id="NDEYWVA"/>
<gene>
    <name evidence="3" type="ORF">EIN_328040</name>
</gene>
<protein>
    <submittedName>
        <fullName evidence="3">Uncharacterized protein</fullName>
    </submittedName>
</protein>
<evidence type="ECO:0000313" key="3">
    <source>
        <dbReference type="EMBL" id="ELP86147.1"/>
    </source>
</evidence>
<dbReference type="AlphaFoldDB" id="A0A0A1TXP5"/>
<dbReference type="RefSeq" id="XP_004185493.1">
    <property type="nucleotide sequence ID" value="XM_004185445.1"/>
</dbReference>
<dbReference type="Proteomes" id="UP000014680">
    <property type="component" value="Unassembled WGS sequence"/>
</dbReference>
<sequence length="271" mass="32247">MKGNVHQIEFIKDSVYHRNGLMELRAEYLEAHLQNEDLKIYWDNVSAFSLEYQVYGRIKFFIELNERVLLRGVDTRCVYFYIERKYLSEIEDFVLDKKLNTLPRPNDYMMQYPFVKMYSKHMRQVLNVLSDVLNILLFLVLFARLWAFIDQKTGGLTKIQEILFTIGDWFYEKVPVTSTIIALPFYPIKNFFRLVRFIVGSLDEVSMMIFYLSSVMIYIYSTWSAVIKSLKLVLNLILAWKKGYNAIREALAKKKKEKEEKINQSETKKDV</sequence>
<keyword evidence="2" id="KW-1133">Transmembrane helix</keyword>
<accession>A0A0A1TXP5</accession>
<feature type="coiled-coil region" evidence="1">
    <location>
        <begin position="241"/>
        <end position="268"/>
    </location>
</feature>
<dbReference type="VEuPathDB" id="AmoebaDB:EIN_328040"/>
<feature type="transmembrane region" description="Helical" evidence="2">
    <location>
        <begin position="209"/>
        <end position="227"/>
    </location>
</feature>
<evidence type="ECO:0000256" key="2">
    <source>
        <dbReference type="SAM" id="Phobius"/>
    </source>
</evidence>